<dbReference type="GO" id="GO:0030008">
    <property type="term" value="C:TRAPP complex"/>
    <property type="evidence" value="ECO:0007669"/>
    <property type="project" value="InterPro"/>
</dbReference>
<evidence type="ECO:0000256" key="13">
    <source>
        <dbReference type="ARBA" id="ARBA00077234"/>
    </source>
</evidence>
<evidence type="ECO:0000256" key="1">
    <source>
        <dbReference type="ARBA" id="ARBA00002910"/>
    </source>
</evidence>
<evidence type="ECO:0000256" key="5">
    <source>
        <dbReference type="ARBA" id="ARBA00022448"/>
    </source>
</evidence>
<name>A0A8J6FT87_ELECQ</name>
<dbReference type="GO" id="GO:0005794">
    <property type="term" value="C:Golgi apparatus"/>
    <property type="evidence" value="ECO:0007669"/>
    <property type="project" value="UniProtKB-SubCell"/>
</dbReference>
<dbReference type="InterPro" id="IPR024096">
    <property type="entry name" value="NO_sig/Golgi_transp_ligand-bd"/>
</dbReference>
<accession>A0A8J6FT87</accession>
<keyword evidence="7" id="KW-0931">ER-Golgi transport</keyword>
<evidence type="ECO:0000256" key="2">
    <source>
        <dbReference type="ARBA" id="ARBA00004222"/>
    </source>
</evidence>
<dbReference type="GO" id="GO:0048193">
    <property type="term" value="P:Golgi vesicle transport"/>
    <property type="evidence" value="ECO:0007669"/>
    <property type="project" value="InterPro"/>
</dbReference>
<comment type="similarity">
    <text evidence="4">Belongs to the TRAPP small subunits family. BET3 subfamily.</text>
</comment>
<dbReference type="Pfam" id="PF04051">
    <property type="entry name" value="TRAPP"/>
    <property type="match status" value="1"/>
</dbReference>
<sequence>MLAAIRDLTQKAECWRQKADDLENPSRRNSLRIDWNLPAISSSASAHNISRDLFVLTYGALVAQLCKDYDSDEEVNKYLDAMGYNIGIRLVEDFLANSGIKKCRSYSETVDIIAKVAFKMYLGITPSTIGGNQNGNGFSLILDKNPLVDFVEELPSGRSSLSYCSLLSGVLRGALEMIHLPADVTFVQDRLKGDDVTEIGITFLRKTDERKAKKNK</sequence>
<keyword evidence="6" id="KW-0256">Endoplasmic reticulum</keyword>
<evidence type="ECO:0000256" key="8">
    <source>
        <dbReference type="ARBA" id="ARBA00023034"/>
    </source>
</evidence>
<dbReference type="EMBL" id="WNTK01000001">
    <property type="protein sequence ID" value="KAG9493352.1"/>
    <property type="molecule type" value="Genomic_DNA"/>
</dbReference>
<evidence type="ECO:0000256" key="9">
    <source>
        <dbReference type="ARBA" id="ARBA00023139"/>
    </source>
</evidence>
<dbReference type="Proteomes" id="UP000770717">
    <property type="component" value="Unassembled WGS sequence"/>
</dbReference>
<gene>
    <name evidence="14" type="ORF">GDO78_001323</name>
</gene>
<dbReference type="GO" id="GO:0005783">
    <property type="term" value="C:endoplasmic reticulum"/>
    <property type="evidence" value="ECO:0007669"/>
    <property type="project" value="UniProtKB-SubCell"/>
</dbReference>
<dbReference type="SUPFAM" id="SSF111126">
    <property type="entry name" value="Ligand-binding domain in the NO signalling and Golgi transport"/>
    <property type="match status" value="1"/>
</dbReference>
<reference evidence="14" key="1">
    <citation type="thesis" date="2020" institute="ProQuest LLC" country="789 East Eisenhower Parkway, Ann Arbor, MI, USA">
        <title>Comparative Genomics and Chromosome Evolution.</title>
        <authorList>
            <person name="Mudd A.B."/>
        </authorList>
    </citation>
    <scope>NUCLEOTIDE SEQUENCE</scope>
    <source>
        <strain evidence="14">HN-11 Male</strain>
        <tissue evidence="14">Kidney and liver</tissue>
    </source>
</reference>
<dbReference type="OrthoDB" id="10262857at2759"/>
<evidence type="ECO:0000313" key="15">
    <source>
        <dbReference type="Proteomes" id="UP000770717"/>
    </source>
</evidence>
<dbReference type="PANTHER" id="PTHR13048">
    <property type="entry name" value="TRAFFICKING PROTEIN PARTICLE COMPLEX SUBUNIT 3"/>
    <property type="match status" value="1"/>
</dbReference>
<comment type="caution">
    <text evidence="14">The sequence shown here is derived from an EMBL/GenBank/DDBJ whole genome shotgun (WGS) entry which is preliminary data.</text>
</comment>
<evidence type="ECO:0000256" key="4">
    <source>
        <dbReference type="ARBA" id="ARBA00006218"/>
    </source>
</evidence>
<dbReference type="InterPro" id="IPR007194">
    <property type="entry name" value="TRAPP_component"/>
</dbReference>
<comment type="subunit">
    <text evidence="11">Homodimer. Component of the multisubunit TRAPP (transport protein particle) complex, which includes at least TRAPPC2, TRAPPC2L, TRAPPC3, TRAPPC3L, TRAPPC4, TRAPPC5, TRAPPC8, TRAPPC9, TRAPPC10, TRAPPC11 and TRAPPC12.</text>
</comment>
<keyword evidence="8" id="KW-0333">Golgi apparatus</keyword>
<keyword evidence="10" id="KW-0449">Lipoprotein</keyword>
<dbReference type="FunFam" id="3.30.1380.20:FF:000010">
    <property type="entry name" value="Trafficking protein particle complex subunit"/>
    <property type="match status" value="1"/>
</dbReference>
<evidence type="ECO:0000256" key="12">
    <source>
        <dbReference type="ARBA" id="ARBA00074688"/>
    </source>
</evidence>
<dbReference type="InterPro" id="IPR016721">
    <property type="entry name" value="Bet3"/>
</dbReference>
<evidence type="ECO:0000256" key="10">
    <source>
        <dbReference type="ARBA" id="ARBA00023288"/>
    </source>
</evidence>
<protein>
    <recommendedName>
        <fullName evidence="12">Trafficking protein particle complex subunit 3-like protein</fullName>
    </recommendedName>
    <alternativeName>
        <fullName evidence="13">BET3-like protein</fullName>
    </alternativeName>
</protein>
<organism evidence="14 15">
    <name type="scientific">Eleutherodactylus coqui</name>
    <name type="common">Puerto Rican coqui</name>
    <dbReference type="NCBI Taxonomy" id="57060"/>
    <lineage>
        <taxon>Eukaryota</taxon>
        <taxon>Metazoa</taxon>
        <taxon>Chordata</taxon>
        <taxon>Craniata</taxon>
        <taxon>Vertebrata</taxon>
        <taxon>Euteleostomi</taxon>
        <taxon>Amphibia</taxon>
        <taxon>Batrachia</taxon>
        <taxon>Anura</taxon>
        <taxon>Neobatrachia</taxon>
        <taxon>Hyloidea</taxon>
        <taxon>Eleutherodactylidae</taxon>
        <taxon>Eleutherodactylinae</taxon>
        <taxon>Eleutherodactylus</taxon>
        <taxon>Eleutherodactylus</taxon>
    </lineage>
</organism>
<evidence type="ECO:0000256" key="7">
    <source>
        <dbReference type="ARBA" id="ARBA00022892"/>
    </source>
</evidence>
<keyword evidence="9" id="KW-0564">Palmitate</keyword>
<dbReference type="CDD" id="cd14942">
    <property type="entry name" value="TRAPPC3_bet3"/>
    <property type="match status" value="1"/>
</dbReference>
<proteinExistence type="inferred from homology"/>
<keyword evidence="5" id="KW-0813">Transport</keyword>
<evidence type="ECO:0000256" key="11">
    <source>
        <dbReference type="ARBA" id="ARBA00065870"/>
    </source>
</evidence>
<comment type="function">
    <text evidence="1">May play a role in vesicular transport from endoplasmic reticulum to Golgi.</text>
</comment>
<evidence type="ECO:0000256" key="3">
    <source>
        <dbReference type="ARBA" id="ARBA00004240"/>
    </source>
</evidence>
<dbReference type="AlphaFoldDB" id="A0A8J6FT87"/>
<keyword evidence="15" id="KW-1185">Reference proteome</keyword>
<evidence type="ECO:0000313" key="14">
    <source>
        <dbReference type="EMBL" id="KAG9493352.1"/>
    </source>
</evidence>
<comment type="subcellular location">
    <subcellularLocation>
        <location evidence="3">Endoplasmic reticulum</location>
    </subcellularLocation>
    <subcellularLocation>
        <location evidence="2">Golgi apparatus</location>
        <location evidence="2">cis-Golgi network</location>
    </subcellularLocation>
</comment>
<evidence type="ECO:0000256" key="6">
    <source>
        <dbReference type="ARBA" id="ARBA00022824"/>
    </source>
</evidence>
<dbReference type="Gene3D" id="3.30.1380.20">
    <property type="entry name" value="Trafficking protein particle complex subunit 3"/>
    <property type="match status" value="1"/>
</dbReference>